<dbReference type="Gramene" id="MELO3C032260.2.1">
    <property type="protein sequence ID" value="MELO3C032260.2.1"/>
    <property type="gene ID" value="MELO3C032260.2"/>
</dbReference>
<accession>A0A9I9EE31</accession>
<evidence type="ECO:0000313" key="4">
    <source>
        <dbReference type="EnsemblPlants" id="MELO3C032260.2.1"/>
    </source>
</evidence>
<dbReference type="AlphaFoldDB" id="A0A9I9EE31"/>
<reference evidence="4" key="1">
    <citation type="submission" date="2023-03" db="UniProtKB">
        <authorList>
            <consortium name="EnsemblPlants"/>
        </authorList>
    </citation>
    <scope>IDENTIFICATION</scope>
</reference>
<feature type="coiled-coil region" evidence="2">
    <location>
        <begin position="48"/>
        <end position="75"/>
    </location>
</feature>
<comment type="similarity">
    <text evidence="1">Belongs to the LEA type 1 family.</text>
</comment>
<dbReference type="InterPro" id="IPR005513">
    <property type="entry name" value="LEA_1"/>
</dbReference>
<evidence type="ECO:0008006" key="5">
    <source>
        <dbReference type="Google" id="ProtNLM"/>
    </source>
</evidence>
<sequence length="133" mass="14750">MQSAMEKLSNMGSVAKEKLKICRAKLDEKFIVRIQNECKQQVEKASVKTAEERKIVEERRKAATAEAKRELHEAKARHAAQKLRNRKSHVLGGGHLHHHSPVEGGAATHLGGETNVPAYPIASPEGYYPGHKI</sequence>
<protein>
    <recommendedName>
        <fullName evidence="5">Late embryogenesis abundant protein 6</fullName>
    </recommendedName>
</protein>
<name>A0A9I9EE31_CUCME</name>
<feature type="region of interest" description="Disordered" evidence="3">
    <location>
        <begin position="80"/>
        <end position="107"/>
    </location>
</feature>
<evidence type="ECO:0000256" key="1">
    <source>
        <dbReference type="ARBA" id="ARBA00010975"/>
    </source>
</evidence>
<evidence type="ECO:0000256" key="3">
    <source>
        <dbReference type="SAM" id="MobiDB-lite"/>
    </source>
</evidence>
<dbReference type="GO" id="GO:0009793">
    <property type="term" value="P:embryo development ending in seed dormancy"/>
    <property type="evidence" value="ECO:0007669"/>
    <property type="project" value="InterPro"/>
</dbReference>
<organism evidence="4">
    <name type="scientific">Cucumis melo</name>
    <name type="common">Muskmelon</name>
    <dbReference type="NCBI Taxonomy" id="3656"/>
    <lineage>
        <taxon>Eukaryota</taxon>
        <taxon>Viridiplantae</taxon>
        <taxon>Streptophyta</taxon>
        <taxon>Embryophyta</taxon>
        <taxon>Tracheophyta</taxon>
        <taxon>Spermatophyta</taxon>
        <taxon>Magnoliopsida</taxon>
        <taxon>eudicotyledons</taxon>
        <taxon>Gunneridae</taxon>
        <taxon>Pentapetalae</taxon>
        <taxon>rosids</taxon>
        <taxon>fabids</taxon>
        <taxon>Cucurbitales</taxon>
        <taxon>Cucurbitaceae</taxon>
        <taxon>Benincaseae</taxon>
        <taxon>Cucumis</taxon>
    </lineage>
</organism>
<dbReference type="PANTHER" id="PTHR33493">
    <property type="entry name" value="LATE EMBRYOGENESIS ABUNDANT PROTEIN 6-RELATED"/>
    <property type="match status" value="1"/>
</dbReference>
<feature type="compositionally biased region" description="Basic residues" evidence="3">
    <location>
        <begin position="80"/>
        <end position="99"/>
    </location>
</feature>
<evidence type="ECO:0000256" key="2">
    <source>
        <dbReference type="SAM" id="Coils"/>
    </source>
</evidence>
<dbReference type="EnsemblPlants" id="MELO3C032260.2.1">
    <property type="protein sequence ID" value="MELO3C032260.2.1"/>
    <property type="gene ID" value="MELO3C032260.2"/>
</dbReference>
<dbReference type="Pfam" id="PF03760">
    <property type="entry name" value="LEA_1"/>
    <property type="match status" value="1"/>
</dbReference>
<proteinExistence type="inferred from homology"/>
<dbReference type="PANTHER" id="PTHR33493:SF6">
    <property type="entry name" value="LATE EMBRYOGENESIS ABUNDANT PROTEIN 6"/>
    <property type="match status" value="1"/>
</dbReference>
<keyword evidence="2" id="KW-0175">Coiled coil</keyword>